<protein>
    <submittedName>
        <fullName evidence="2">Uncharacterized protein</fullName>
    </submittedName>
</protein>
<keyword evidence="1" id="KW-0812">Transmembrane</keyword>
<dbReference type="PROSITE" id="PS51257">
    <property type="entry name" value="PROKAR_LIPOPROTEIN"/>
    <property type="match status" value="1"/>
</dbReference>
<dbReference type="EMBL" id="GBRH01275138">
    <property type="protein sequence ID" value="JAD22757.1"/>
    <property type="molecule type" value="Transcribed_RNA"/>
</dbReference>
<organism evidence="2">
    <name type="scientific">Arundo donax</name>
    <name type="common">Giant reed</name>
    <name type="synonym">Donax arundinaceus</name>
    <dbReference type="NCBI Taxonomy" id="35708"/>
    <lineage>
        <taxon>Eukaryota</taxon>
        <taxon>Viridiplantae</taxon>
        <taxon>Streptophyta</taxon>
        <taxon>Embryophyta</taxon>
        <taxon>Tracheophyta</taxon>
        <taxon>Spermatophyta</taxon>
        <taxon>Magnoliopsida</taxon>
        <taxon>Liliopsida</taxon>
        <taxon>Poales</taxon>
        <taxon>Poaceae</taxon>
        <taxon>PACMAD clade</taxon>
        <taxon>Arundinoideae</taxon>
        <taxon>Arundineae</taxon>
        <taxon>Arundo</taxon>
    </lineage>
</organism>
<reference evidence="2" key="2">
    <citation type="journal article" date="2015" name="Data Brief">
        <title>Shoot transcriptome of the giant reed, Arundo donax.</title>
        <authorList>
            <person name="Barrero R.A."/>
            <person name="Guerrero F.D."/>
            <person name="Moolhuijzen P."/>
            <person name="Goolsby J.A."/>
            <person name="Tidwell J."/>
            <person name="Bellgard S.E."/>
            <person name="Bellgard M.I."/>
        </authorList>
    </citation>
    <scope>NUCLEOTIDE SEQUENCE</scope>
    <source>
        <tissue evidence="2">Shoot tissue taken approximately 20 cm above the soil surface</tissue>
    </source>
</reference>
<reference evidence="2" key="1">
    <citation type="submission" date="2014-09" db="EMBL/GenBank/DDBJ databases">
        <authorList>
            <person name="Magalhaes I.L.F."/>
            <person name="Oliveira U."/>
            <person name="Santos F.R."/>
            <person name="Vidigal T.H.D.A."/>
            <person name="Brescovit A.D."/>
            <person name="Santos A.J."/>
        </authorList>
    </citation>
    <scope>NUCLEOTIDE SEQUENCE</scope>
    <source>
        <tissue evidence="2">Shoot tissue taken approximately 20 cm above the soil surface</tissue>
    </source>
</reference>
<feature type="transmembrane region" description="Helical" evidence="1">
    <location>
        <begin position="75"/>
        <end position="95"/>
    </location>
</feature>
<evidence type="ECO:0000313" key="2">
    <source>
        <dbReference type="EMBL" id="JAD22757.1"/>
    </source>
</evidence>
<feature type="transmembrane region" description="Helical" evidence="1">
    <location>
        <begin position="107"/>
        <end position="136"/>
    </location>
</feature>
<dbReference type="AlphaFoldDB" id="A0A0A8YJK1"/>
<proteinExistence type="predicted"/>
<feature type="transmembrane region" description="Helical" evidence="1">
    <location>
        <begin position="157"/>
        <end position="177"/>
    </location>
</feature>
<evidence type="ECO:0000256" key="1">
    <source>
        <dbReference type="SAM" id="Phobius"/>
    </source>
</evidence>
<name>A0A0A8YJK1_ARUDO</name>
<keyword evidence="1" id="KW-0472">Membrane</keyword>
<accession>A0A0A8YJK1</accession>
<keyword evidence="1" id="KW-1133">Transmembrane helix</keyword>
<feature type="transmembrane region" description="Helical" evidence="1">
    <location>
        <begin position="43"/>
        <end position="63"/>
    </location>
</feature>
<sequence length="180" mass="18489">MTRADSPAIAFTGLCVGISAAVLLSCLSQSASGAIDAAVLIQIMLPVAAAAFFTAVMFIYAGYRGRGAGVRGWRIPAEVIFFILCTSIGLLDLFLFMQPSPMDSVQVALLCVAAVQVLPPAAAATFFLAVSLVYVHGRATAAAAGAANEQNLAAVDVLNKMTLAATLFTAVAVFLASNTK</sequence>